<gene>
    <name evidence="1" type="ordered locus">FRAAL1600</name>
</gene>
<proteinExistence type="predicted"/>
<dbReference type="HOGENOM" id="CLU_2769824_0_0_11"/>
<organism evidence="1 2">
    <name type="scientific">Frankia alni (strain DSM 45986 / CECT 9034 / ACN14a)</name>
    <dbReference type="NCBI Taxonomy" id="326424"/>
    <lineage>
        <taxon>Bacteria</taxon>
        <taxon>Bacillati</taxon>
        <taxon>Actinomycetota</taxon>
        <taxon>Actinomycetes</taxon>
        <taxon>Frankiales</taxon>
        <taxon>Frankiaceae</taxon>
        <taxon>Frankia</taxon>
    </lineage>
</organism>
<accession>Q0RQC1</accession>
<reference evidence="1 2" key="1">
    <citation type="journal article" date="2007" name="Genome Res.">
        <title>Genome characteristics of facultatively symbiotic Frankia sp. strains reflect host range and host plant biogeography.</title>
        <authorList>
            <person name="Normand P."/>
            <person name="Lapierre P."/>
            <person name="Tisa L.S."/>
            <person name="Gogarten J.P."/>
            <person name="Alloisio N."/>
            <person name="Bagnarol E."/>
            <person name="Bassi C.A."/>
            <person name="Berry A.M."/>
            <person name="Bickhart D.M."/>
            <person name="Choisne N."/>
            <person name="Couloux A."/>
            <person name="Cournoyer B."/>
            <person name="Cruveiller S."/>
            <person name="Daubin V."/>
            <person name="Demange N."/>
            <person name="Francino M.P."/>
            <person name="Goltsman E."/>
            <person name="Huang Y."/>
            <person name="Kopp O.R."/>
            <person name="Labarre L."/>
            <person name="Lapidus A."/>
            <person name="Lavire C."/>
            <person name="Marechal J."/>
            <person name="Martinez M."/>
            <person name="Mastronunzio J.E."/>
            <person name="Mullin B.C."/>
            <person name="Niemann J."/>
            <person name="Pujic P."/>
            <person name="Rawnsley T."/>
            <person name="Rouy Z."/>
            <person name="Schenowitz C."/>
            <person name="Sellstedt A."/>
            <person name="Tavares F."/>
            <person name="Tomkins J.P."/>
            <person name="Vallenet D."/>
            <person name="Valverde C."/>
            <person name="Wall L.G."/>
            <person name="Wang Y."/>
            <person name="Medigue C."/>
            <person name="Benson D.R."/>
        </authorList>
    </citation>
    <scope>NUCLEOTIDE SEQUENCE [LARGE SCALE GENOMIC DNA]</scope>
    <source>
        <strain evidence="2">DSM 45986 / CECT 9034 / ACN14a</strain>
    </source>
</reference>
<protein>
    <submittedName>
        <fullName evidence="1">Uncharacterized protein</fullName>
    </submittedName>
</protein>
<sequence length="69" mass="7735">MTVGGAVQVADHPWRDRNFGYLHGAPPPAHVADHPWRDRNLGSWLIPGMMASPVADHPWRDRNGISVWT</sequence>
<dbReference type="EMBL" id="CT573213">
    <property type="protein sequence ID" value="CAJ60255.1"/>
    <property type="molecule type" value="Genomic_DNA"/>
</dbReference>
<keyword evidence="2" id="KW-1185">Reference proteome</keyword>
<name>Q0RQC1_FRAAA</name>
<evidence type="ECO:0000313" key="1">
    <source>
        <dbReference type="EMBL" id="CAJ60255.1"/>
    </source>
</evidence>
<dbReference type="AlphaFoldDB" id="Q0RQC1"/>
<dbReference type="STRING" id="326424.FRAAL1600"/>
<dbReference type="Proteomes" id="UP000000657">
    <property type="component" value="Chromosome"/>
</dbReference>
<dbReference type="KEGG" id="fal:FRAAL1600"/>
<evidence type="ECO:0000313" key="2">
    <source>
        <dbReference type="Proteomes" id="UP000000657"/>
    </source>
</evidence>